<dbReference type="STRING" id="40149.A0A0E0EY48"/>
<evidence type="ECO:0000313" key="2">
    <source>
        <dbReference type="EnsemblPlants" id="OMERI10G08020.1"/>
    </source>
</evidence>
<dbReference type="GO" id="GO:0016567">
    <property type="term" value="P:protein ubiquitination"/>
    <property type="evidence" value="ECO:0007669"/>
    <property type="project" value="InterPro"/>
</dbReference>
<dbReference type="CDD" id="cd00121">
    <property type="entry name" value="MATH"/>
    <property type="match status" value="1"/>
</dbReference>
<dbReference type="InterPro" id="IPR008974">
    <property type="entry name" value="TRAF-like"/>
</dbReference>
<dbReference type="Gene3D" id="2.60.210.10">
    <property type="entry name" value="Apoptosis, Tumor Necrosis Factor Receptor Associated Protein 2, Chain A"/>
    <property type="match status" value="1"/>
</dbReference>
<dbReference type="HOGENOM" id="CLU_138200_1_0_1"/>
<feature type="domain" description="MATH" evidence="1">
    <location>
        <begin position="22"/>
        <end position="71"/>
    </location>
</feature>
<protein>
    <recommendedName>
        <fullName evidence="1">MATH domain-containing protein</fullName>
    </recommendedName>
</protein>
<dbReference type="SUPFAM" id="SSF49599">
    <property type="entry name" value="TRAF domain-like"/>
    <property type="match status" value="1"/>
</dbReference>
<reference evidence="2" key="1">
    <citation type="submission" date="2015-04" db="UniProtKB">
        <authorList>
            <consortium name="EnsemblPlants"/>
        </authorList>
    </citation>
    <scope>IDENTIFICATION</scope>
</reference>
<dbReference type="EnsemblPlants" id="OMERI10G08020.1">
    <property type="protein sequence ID" value="OMERI10G08020.1"/>
    <property type="gene ID" value="OMERI10G08020"/>
</dbReference>
<organism evidence="2">
    <name type="scientific">Oryza meridionalis</name>
    <dbReference type="NCBI Taxonomy" id="40149"/>
    <lineage>
        <taxon>Eukaryota</taxon>
        <taxon>Viridiplantae</taxon>
        <taxon>Streptophyta</taxon>
        <taxon>Embryophyta</taxon>
        <taxon>Tracheophyta</taxon>
        <taxon>Spermatophyta</taxon>
        <taxon>Magnoliopsida</taxon>
        <taxon>Liliopsida</taxon>
        <taxon>Poales</taxon>
        <taxon>Poaceae</taxon>
        <taxon>BOP clade</taxon>
        <taxon>Oryzoideae</taxon>
        <taxon>Oryzeae</taxon>
        <taxon>Oryzinae</taxon>
        <taxon>Oryza</taxon>
    </lineage>
</organism>
<reference evidence="2" key="2">
    <citation type="submission" date="2018-05" db="EMBL/GenBank/DDBJ databases">
        <title>OmerRS3 (Oryza meridionalis Reference Sequence Version 3).</title>
        <authorList>
            <person name="Zhang J."/>
            <person name="Kudrna D."/>
            <person name="Lee S."/>
            <person name="Talag J."/>
            <person name="Welchert J."/>
            <person name="Wing R.A."/>
        </authorList>
    </citation>
    <scope>NUCLEOTIDE SEQUENCE [LARGE SCALE GENOMIC DNA]</scope>
    <source>
        <strain evidence="2">cv. OR44</strain>
    </source>
</reference>
<proteinExistence type="predicted"/>
<evidence type="ECO:0000259" key="1">
    <source>
        <dbReference type="PROSITE" id="PS50144"/>
    </source>
</evidence>
<dbReference type="PANTHER" id="PTHR26379:SF187">
    <property type="entry name" value="OS07G0655300 PROTEIN"/>
    <property type="match status" value="1"/>
</dbReference>
<keyword evidence="3" id="KW-1185">Reference proteome</keyword>
<dbReference type="Proteomes" id="UP000008021">
    <property type="component" value="Chromosome 10"/>
</dbReference>
<evidence type="ECO:0000313" key="3">
    <source>
        <dbReference type="Proteomes" id="UP000008021"/>
    </source>
</evidence>
<dbReference type="Gramene" id="OMERI10G08020.1">
    <property type="protein sequence ID" value="OMERI10G08020.1"/>
    <property type="gene ID" value="OMERI10G08020"/>
</dbReference>
<dbReference type="PANTHER" id="PTHR26379">
    <property type="entry name" value="BTB/POZ AND MATH DOMAIN-CONTAINING PROTEIN 1"/>
    <property type="match status" value="1"/>
</dbReference>
<accession>A0A0E0EY48</accession>
<sequence>MSPAGNPSRSASASAIVADTATGYHLLKIDGYSLIKGTLTGKSLKSSLFTVGGHRWRINYYPNGDSADSAD</sequence>
<dbReference type="Pfam" id="PF22486">
    <property type="entry name" value="MATH_2"/>
    <property type="match status" value="1"/>
</dbReference>
<dbReference type="InterPro" id="IPR002083">
    <property type="entry name" value="MATH/TRAF_dom"/>
</dbReference>
<dbReference type="InterPro" id="IPR045005">
    <property type="entry name" value="BPM1-6"/>
</dbReference>
<dbReference type="AlphaFoldDB" id="A0A0E0EY48"/>
<name>A0A0E0EY48_9ORYZ</name>
<dbReference type="PROSITE" id="PS50144">
    <property type="entry name" value="MATH"/>
    <property type="match status" value="1"/>
</dbReference>